<evidence type="ECO:0008006" key="5">
    <source>
        <dbReference type="Google" id="ProtNLM"/>
    </source>
</evidence>
<organism evidence="3 4">
    <name type="scientific">Phyllobacterium trifolii</name>
    <dbReference type="NCBI Taxonomy" id="300193"/>
    <lineage>
        <taxon>Bacteria</taxon>
        <taxon>Pseudomonadati</taxon>
        <taxon>Pseudomonadota</taxon>
        <taxon>Alphaproteobacteria</taxon>
        <taxon>Hyphomicrobiales</taxon>
        <taxon>Phyllobacteriaceae</taxon>
        <taxon>Phyllobacterium</taxon>
    </lineage>
</organism>
<keyword evidence="4" id="KW-1185">Reference proteome</keyword>
<feature type="domain" description="VapC50 C-terminal" evidence="2">
    <location>
        <begin position="132"/>
        <end position="184"/>
    </location>
</feature>
<proteinExistence type="predicted"/>
<dbReference type="InterPro" id="IPR002716">
    <property type="entry name" value="PIN_dom"/>
</dbReference>
<comment type="caution">
    <text evidence="3">The sequence shown here is derived from an EMBL/GenBank/DDBJ whole genome shotgun (WGS) entry which is preliminary data.</text>
</comment>
<sequence length="191" mass="21714">MPFNPQVAIYDACVLYPFHLRNLLIYCAVDRLVDARWTDEIHDEWIRNLIANTPELSEERLTKTRKLMNAVLPDATVSGYENLIPGIALPDPDDRHVVAAAIRAGASQIVTWNVRDFPSKELSKHGLARKTPDQFLIDLYSQWPEAVLAVTANARRNLRKTGLSAAEFIVSLKRQKLTRFVDEIEKHIADL</sequence>
<feature type="domain" description="PIN" evidence="1">
    <location>
        <begin position="14"/>
        <end position="115"/>
    </location>
</feature>
<protein>
    <recommendedName>
        <fullName evidence="5">PIN domain-containing protein</fullName>
    </recommendedName>
</protein>
<dbReference type="Pfam" id="PF26343">
    <property type="entry name" value="VapC50_C"/>
    <property type="match status" value="1"/>
</dbReference>
<dbReference type="AlphaFoldDB" id="A0A839UMS1"/>
<evidence type="ECO:0000259" key="2">
    <source>
        <dbReference type="Pfam" id="PF26343"/>
    </source>
</evidence>
<gene>
    <name evidence="3" type="ORF">FHS21_006243</name>
</gene>
<evidence type="ECO:0000259" key="1">
    <source>
        <dbReference type="Pfam" id="PF13470"/>
    </source>
</evidence>
<dbReference type="RefSeq" id="WP_112532239.1">
    <property type="nucleotide sequence ID" value="NZ_JACHXN010000043.1"/>
</dbReference>
<evidence type="ECO:0000313" key="4">
    <source>
        <dbReference type="Proteomes" id="UP000554520"/>
    </source>
</evidence>
<name>A0A839UMS1_9HYPH</name>
<dbReference type="InterPro" id="IPR058652">
    <property type="entry name" value="VapC50_C"/>
</dbReference>
<dbReference type="EMBL" id="JACHXN010000043">
    <property type="protein sequence ID" value="MBB3149789.1"/>
    <property type="molecule type" value="Genomic_DNA"/>
</dbReference>
<evidence type="ECO:0000313" key="3">
    <source>
        <dbReference type="EMBL" id="MBB3149789.1"/>
    </source>
</evidence>
<dbReference type="Pfam" id="PF13470">
    <property type="entry name" value="PIN_3"/>
    <property type="match status" value="1"/>
</dbReference>
<reference evidence="3 4" key="1">
    <citation type="submission" date="2020-08" db="EMBL/GenBank/DDBJ databases">
        <title>Genomic Encyclopedia of Type Strains, Phase III (KMG-III): the genomes of soil and plant-associated and newly described type strains.</title>
        <authorList>
            <person name="Whitman W."/>
        </authorList>
    </citation>
    <scope>NUCLEOTIDE SEQUENCE [LARGE SCALE GENOMIC DNA]</scope>
    <source>
        <strain evidence="3 4">CECT 7015</strain>
    </source>
</reference>
<accession>A0A839UMS1</accession>
<dbReference type="Proteomes" id="UP000554520">
    <property type="component" value="Unassembled WGS sequence"/>
</dbReference>